<feature type="compositionally biased region" description="Polar residues" evidence="1">
    <location>
        <begin position="48"/>
        <end position="57"/>
    </location>
</feature>
<sequence length="164" mass="18437">MEQDARRRLQYSGHSGYSEDSDYTSELNYPVGQHPNSSASQFRGVASQMRTPGSSRENSWDDGGRYQHGYQQGYQDGYQGYDKNDPTYGSGYYDTPNRSLESSRENSYEREDGAAASTTAYQQGFEEGRRRFLLAQQRAQFGGDQTGECRLKELVCRVLGVCGA</sequence>
<dbReference type="Proteomes" id="UP001075354">
    <property type="component" value="Chromosome 12"/>
</dbReference>
<proteinExistence type="predicted"/>
<name>A0AAV7XC12_9NEOP</name>
<accession>A0AAV7XC12</accession>
<dbReference type="EMBL" id="JAPTSV010000012">
    <property type="protein sequence ID" value="KAJ1522057.1"/>
    <property type="molecule type" value="Genomic_DNA"/>
</dbReference>
<organism evidence="2 3">
    <name type="scientific">Megalurothrips usitatus</name>
    <name type="common">bean blossom thrips</name>
    <dbReference type="NCBI Taxonomy" id="439358"/>
    <lineage>
        <taxon>Eukaryota</taxon>
        <taxon>Metazoa</taxon>
        <taxon>Ecdysozoa</taxon>
        <taxon>Arthropoda</taxon>
        <taxon>Hexapoda</taxon>
        <taxon>Insecta</taxon>
        <taxon>Pterygota</taxon>
        <taxon>Neoptera</taxon>
        <taxon>Paraneoptera</taxon>
        <taxon>Thysanoptera</taxon>
        <taxon>Terebrantia</taxon>
        <taxon>Thripoidea</taxon>
        <taxon>Thripidae</taxon>
        <taxon>Megalurothrips</taxon>
    </lineage>
</organism>
<comment type="caution">
    <text evidence="2">The sequence shown here is derived from an EMBL/GenBank/DDBJ whole genome shotgun (WGS) entry which is preliminary data.</text>
</comment>
<gene>
    <name evidence="2" type="ORF">ONE63_002372</name>
</gene>
<evidence type="ECO:0000256" key="1">
    <source>
        <dbReference type="SAM" id="MobiDB-lite"/>
    </source>
</evidence>
<feature type="region of interest" description="Disordered" evidence="1">
    <location>
        <begin position="1"/>
        <end position="117"/>
    </location>
</feature>
<evidence type="ECO:0000313" key="2">
    <source>
        <dbReference type="EMBL" id="KAJ1522057.1"/>
    </source>
</evidence>
<feature type="compositionally biased region" description="Low complexity" evidence="1">
    <location>
        <begin position="67"/>
        <end position="81"/>
    </location>
</feature>
<protein>
    <submittedName>
        <fullName evidence="2">Uncharacterized protein</fullName>
    </submittedName>
</protein>
<feature type="compositionally biased region" description="Basic and acidic residues" evidence="1">
    <location>
        <begin position="101"/>
        <end position="113"/>
    </location>
</feature>
<dbReference type="AlphaFoldDB" id="A0AAV7XC12"/>
<evidence type="ECO:0000313" key="3">
    <source>
        <dbReference type="Proteomes" id="UP001075354"/>
    </source>
</evidence>
<keyword evidence="3" id="KW-1185">Reference proteome</keyword>
<reference evidence="2" key="1">
    <citation type="submission" date="2022-12" db="EMBL/GenBank/DDBJ databases">
        <title>Chromosome-level genome assembly of the bean flower thrips Megalurothrips usitatus.</title>
        <authorList>
            <person name="Ma L."/>
            <person name="Liu Q."/>
            <person name="Li H."/>
            <person name="Cai W."/>
        </authorList>
    </citation>
    <scope>NUCLEOTIDE SEQUENCE</scope>
    <source>
        <strain evidence="2">Cailab_2022a</strain>
    </source>
</reference>